<keyword evidence="3" id="KW-1185">Reference proteome</keyword>
<sequence>MALKENDTEKRQKLIELKLTSSEWERIDLFLGLLTVYKIILFIVYLTPERRVIQHADKAQQEFSSDSVSTLHLGILALEALHKSWSLRANKPKYIPFAPALAKACAKVDEYYKTTDSPAYILAMCMLSDPYYSSVY</sequence>
<evidence type="ECO:0000256" key="1">
    <source>
        <dbReference type="SAM" id="Phobius"/>
    </source>
</evidence>
<accession>A0A9P5MS45</accession>
<dbReference type="AlphaFoldDB" id="A0A9P5MS45"/>
<keyword evidence="1" id="KW-1133">Transmembrane helix</keyword>
<proteinExistence type="predicted"/>
<dbReference type="OrthoDB" id="2690041at2759"/>
<dbReference type="EMBL" id="WHVB01000014">
    <property type="protein sequence ID" value="KAF8476569.1"/>
    <property type="molecule type" value="Genomic_DNA"/>
</dbReference>
<evidence type="ECO:0000313" key="3">
    <source>
        <dbReference type="Proteomes" id="UP000759537"/>
    </source>
</evidence>
<comment type="caution">
    <text evidence="2">The sequence shown here is derived from an EMBL/GenBank/DDBJ whole genome shotgun (WGS) entry which is preliminary data.</text>
</comment>
<protein>
    <submittedName>
        <fullName evidence="2">Uncharacterized protein</fullName>
    </submittedName>
</protein>
<keyword evidence="1" id="KW-0472">Membrane</keyword>
<organism evidence="2 3">
    <name type="scientific">Russula ochroleuca</name>
    <dbReference type="NCBI Taxonomy" id="152965"/>
    <lineage>
        <taxon>Eukaryota</taxon>
        <taxon>Fungi</taxon>
        <taxon>Dikarya</taxon>
        <taxon>Basidiomycota</taxon>
        <taxon>Agaricomycotina</taxon>
        <taxon>Agaricomycetes</taxon>
        <taxon>Russulales</taxon>
        <taxon>Russulaceae</taxon>
        <taxon>Russula</taxon>
    </lineage>
</organism>
<gene>
    <name evidence="2" type="ORF">DFH94DRAFT_756439</name>
</gene>
<reference evidence="2" key="2">
    <citation type="journal article" date="2020" name="Nat. Commun.">
        <title>Large-scale genome sequencing of mycorrhizal fungi provides insights into the early evolution of symbiotic traits.</title>
        <authorList>
            <person name="Miyauchi S."/>
            <person name="Kiss E."/>
            <person name="Kuo A."/>
            <person name="Drula E."/>
            <person name="Kohler A."/>
            <person name="Sanchez-Garcia M."/>
            <person name="Morin E."/>
            <person name="Andreopoulos B."/>
            <person name="Barry K.W."/>
            <person name="Bonito G."/>
            <person name="Buee M."/>
            <person name="Carver A."/>
            <person name="Chen C."/>
            <person name="Cichocki N."/>
            <person name="Clum A."/>
            <person name="Culley D."/>
            <person name="Crous P.W."/>
            <person name="Fauchery L."/>
            <person name="Girlanda M."/>
            <person name="Hayes R.D."/>
            <person name="Keri Z."/>
            <person name="LaButti K."/>
            <person name="Lipzen A."/>
            <person name="Lombard V."/>
            <person name="Magnuson J."/>
            <person name="Maillard F."/>
            <person name="Murat C."/>
            <person name="Nolan M."/>
            <person name="Ohm R.A."/>
            <person name="Pangilinan J."/>
            <person name="Pereira M.F."/>
            <person name="Perotto S."/>
            <person name="Peter M."/>
            <person name="Pfister S."/>
            <person name="Riley R."/>
            <person name="Sitrit Y."/>
            <person name="Stielow J.B."/>
            <person name="Szollosi G."/>
            <person name="Zifcakova L."/>
            <person name="Stursova M."/>
            <person name="Spatafora J.W."/>
            <person name="Tedersoo L."/>
            <person name="Vaario L.M."/>
            <person name="Yamada A."/>
            <person name="Yan M."/>
            <person name="Wang P."/>
            <person name="Xu J."/>
            <person name="Bruns T."/>
            <person name="Baldrian P."/>
            <person name="Vilgalys R."/>
            <person name="Dunand C."/>
            <person name="Henrissat B."/>
            <person name="Grigoriev I.V."/>
            <person name="Hibbett D."/>
            <person name="Nagy L.G."/>
            <person name="Martin F.M."/>
        </authorList>
    </citation>
    <scope>NUCLEOTIDE SEQUENCE</scope>
    <source>
        <strain evidence="2">Prilba</strain>
    </source>
</reference>
<reference evidence="2" key="1">
    <citation type="submission" date="2019-10" db="EMBL/GenBank/DDBJ databases">
        <authorList>
            <consortium name="DOE Joint Genome Institute"/>
            <person name="Kuo A."/>
            <person name="Miyauchi S."/>
            <person name="Kiss E."/>
            <person name="Drula E."/>
            <person name="Kohler A."/>
            <person name="Sanchez-Garcia M."/>
            <person name="Andreopoulos B."/>
            <person name="Barry K.W."/>
            <person name="Bonito G."/>
            <person name="Buee M."/>
            <person name="Carver A."/>
            <person name="Chen C."/>
            <person name="Cichocki N."/>
            <person name="Clum A."/>
            <person name="Culley D."/>
            <person name="Crous P.W."/>
            <person name="Fauchery L."/>
            <person name="Girlanda M."/>
            <person name="Hayes R."/>
            <person name="Keri Z."/>
            <person name="LaButti K."/>
            <person name="Lipzen A."/>
            <person name="Lombard V."/>
            <person name="Magnuson J."/>
            <person name="Maillard F."/>
            <person name="Morin E."/>
            <person name="Murat C."/>
            <person name="Nolan M."/>
            <person name="Ohm R."/>
            <person name="Pangilinan J."/>
            <person name="Pereira M."/>
            <person name="Perotto S."/>
            <person name="Peter M."/>
            <person name="Riley R."/>
            <person name="Sitrit Y."/>
            <person name="Stielow B."/>
            <person name="Szollosi G."/>
            <person name="Zifcakova L."/>
            <person name="Stursova M."/>
            <person name="Spatafora J.W."/>
            <person name="Tedersoo L."/>
            <person name="Vaario L.-M."/>
            <person name="Yamada A."/>
            <person name="Yan M."/>
            <person name="Wang P."/>
            <person name="Xu J."/>
            <person name="Bruns T."/>
            <person name="Baldrian P."/>
            <person name="Vilgalys R."/>
            <person name="Henrissat B."/>
            <person name="Grigoriev I.V."/>
            <person name="Hibbett D."/>
            <person name="Nagy L.G."/>
            <person name="Martin F.M."/>
        </authorList>
    </citation>
    <scope>NUCLEOTIDE SEQUENCE</scope>
    <source>
        <strain evidence="2">Prilba</strain>
    </source>
</reference>
<evidence type="ECO:0000313" key="2">
    <source>
        <dbReference type="EMBL" id="KAF8476569.1"/>
    </source>
</evidence>
<keyword evidence="1" id="KW-0812">Transmembrane</keyword>
<name>A0A9P5MS45_9AGAM</name>
<dbReference type="Proteomes" id="UP000759537">
    <property type="component" value="Unassembled WGS sequence"/>
</dbReference>
<feature type="transmembrane region" description="Helical" evidence="1">
    <location>
        <begin position="29"/>
        <end position="48"/>
    </location>
</feature>